<feature type="compositionally biased region" description="Basic and acidic residues" evidence="1">
    <location>
        <begin position="207"/>
        <end position="217"/>
    </location>
</feature>
<dbReference type="EMBL" id="JAVRES010000001">
    <property type="protein sequence ID" value="MDT0433600.1"/>
    <property type="molecule type" value="Genomic_DNA"/>
</dbReference>
<dbReference type="AlphaFoldDB" id="A0ABD5EG76"/>
<feature type="region of interest" description="Disordered" evidence="1">
    <location>
        <begin position="191"/>
        <end position="222"/>
    </location>
</feature>
<accession>A0ABD5EG76</accession>
<evidence type="ECO:0008006" key="4">
    <source>
        <dbReference type="Google" id="ProtNLM"/>
    </source>
</evidence>
<organism evidence="2 3">
    <name type="scientific">Streptomyces doudnae</name>
    <dbReference type="NCBI Taxonomy" id="3075536"/>
    <lineage>
        <taxon>Bacteria</taxon>
        <taxon>Bacillati</taxon>
        <taxon>Actinomycetota</taxon>
        <taxon>Actinomycetes</taxon>
        <taxon>Kitasatosporales</taxon>
        <taxon>Streptomycetaceae</taxon>
        <taxon>Streptomyces</taxon>
    </lineage>
</organism>
<gene>
    <name evidence="2" type="ORF">RM877_02785</name>
</gene>
<protein>
    <recommendedName>
        <fullName evidence="4">LuxR family transcriptional regulator</fullName>
    </recommendedName>
</protein>
<proteinExistence type="predicted"/>
<dbReference type="RefSeq" id="WP_311638458.1">
    <property type="nucleotide sequence ID" value="NZ_JAVRES010000001.1"/>
</dbReference>
<evidence type="ECO:0000313" key="2">
    <source>
        <dbReference type="EMBL" id="MDT0433600.1"/>
    </source>
</evidence>
<evidence type="ECO:0000313" key="3">
    <source>
        <dbReference type="Proteomes" id="UP001183535"/>
    </source>
</evidence>
<evidence type="ECO:0000256" key="1">
    <source>
        <dbReference type="SAM" id="MobiDB-lite"/>
    </source>
</evidence>
<reference evidence="3" key="1">
    <citation type="submission" date="2023-07" db="EMBL/GenBank/DDBJ databases">
        <title>30 novel species of actinomycetes from the DSMZ collection.</title>
        <authorList>
            <person name="Nouioui I."/>
        </authorList>
    </citation>
    <scope>NUCLEOTIDE SEQUENCE [LARGE SCALE GENOMIC DNA]</scope>
    <source>
        <strain evidence="3">DSM 41981</strain>
    </source>
</reference>
<sequence length="383" mass="38971">MDVAELSRDARGVGWPDPRGAVLAAACGRGAPFLRETLGDRFARGGPVAPRSPDGDVAALVRGACADQARGGHVSAAARLTEAIARTARPGAERERAVAVGMLAVSLWHGPEPVAVAIERVEELLAVHAPALPDLAAALDGPLAVLWAMRGRPEESRARLRALRDAGEGPRGRDGVHPAAEVFSAWAELETGADPGEGAGSDAQSAAREELSSRAGERGSLWGAGPGGLADVRARAGARLLLDAGSPERAALRLAPWSGGVGPGLPGRGAVEAAGPFPLSAVPLSVFVDVQGLRARIAAARGRTTRALALADRAVRAASGADSPGWEAVALLDRCDVERRCGMPADARRSAALAGRCFARKGHLPGASRAVTLHANVTPAGGG</sequence>
<comment type="caution">
    <text evidence="2">The sequence shown here is derived from an EMBL/GenBank/DDBJ whole genome shotgun (WGS) entry which is preliminary data.</text>
</comment>
<keyword evidence="3" id="KW-1185">Reference proteome</keyword>
<dbReference type="Proteomes" id="UP001183535">
    <property type="component" value="Unassembled WGS sequence"/>
</dbReference>
<name>A0ABD5EG76_9ACTN</name>